<gene>
    <name evidence="1" type="ORF">LPC04_16365</name>
</gene>
<name>A0A9X1YJX8_9BURK</name>
<keyword evidence="2" id="KW-1185">Reference proteome</keyword>
<dbReference type="EMBL" id="JAJLJH010000004">
    <property type="protein sequence ID" value="MCK9687281.1"/>
    <property type="molecule type" value="Genomic_DNA"/>
</dbReference>
<proteinExistence type="predicted"/>
<accession>A0A9X1YJX8</accession>
<evidence type="ECO:0000313" key="1">
    <source>
        <dbReference type="EMBL" id="MCK9687281.1"/>
    </source>
</evidence>
<dbReference type="Proteomes" id="UP001139353">
    <property type="component" value="Unassembled WGS sequence"/>
</dbReference>
<organism evidence="1 2">
    <name type="scientific">Scleromatobacter humisilvae</name>
    <dbReference type="NCBI Taxonomy" id="2897159"/>
    <lineage>
        <taxon>Bacteria</taxon>
        <taxon>Pseudomonadati</taxon>
        <taxon>Pseudomonadota</taxon>
        <taxon>Betaproteobacteria</taxon>
        <taxon>Burkholderiales</taxon>
        <taxon>Sphaerotilaceae</taxon>
        <taxon>Scleromatobacter</taxon>
    </lineage>
</organism>
<dbReference type="RefSeq" id="WP_275683321.1">
    <property type="nucleotide sequence ID" value="NZ_JAJLJH010000004.1"/>
</dbReference>
<sequence>MKETGAHTAEMNLEVASRLLDAASCITIVRQVRTTARGYAYRLSLFVRRSDETELHDLAKAIGVEGHVAPISTRGVTYFQLSWHGASVVSVLEVAKPWLRERAKEARLAAKFWRDGAFDQHTRGPVAEEVWAKRDALYAAMRALKVELAGRERVVSAHRDLSAI</sequence>
<reference evidence="1" key="1">
    <citation type="submission" date="2021-11" db="EMBL/GenBank/DDBJ databases">
        <title>BS-T2-15 a new species belonging to the Comamonadaceae family isolated from the soil of a French oak forest.</title>
        <authorList>
            <person name="Mieszkin S."/>
            <person name="Alain K."/>
        </authorList>
    </citation>
    <scope>NUCLEOTIDE SEQUENCE</scope>
    <source>
        <strain evidence="1">BS-T2-15</strain>
    </source>
</reference>
<dbReference type="AlphaFoldDB" id="A0A9X1YJX8"/>
<evidence type="ECO:0000313" key="2">
    <source>
        <dbReference type="Proteomes" id="UP001139353"/>
    </source>
</evidence>
<comment type="caution">
    <text evidence="1">The sequence shown here is derived from an EMBL/GenBank/DDBJ whole genome shotgun (WGS) entry which is preliminary data.</text>
</comment>
<protein>
    <submittedName>
        <fullName evidence="1">Uncharacterized protein</fullName>
    </submittedName>
</protein>